<gene>
    <name evidence="1" type="ORF">IAB68_04335</name>
</gene>
<dbReference type="GO" id="GO:0006355">
    <property type="term" value="P:regulation of DNA-templated transcription"/>
    <property type="evidence" value="ECO:0007669"/>
    <property type="project" value="InterPro"/>
</dbReference>
<dbReference type="AlphaFoldDB" id="A0A9D1LI07"/>
<evidence type="ECO:0000313" key="1">
    <source>
        <dbReference type="EMBL" id="HIU40509.1"/>
    </source>
</evidence>
<sequence length="68" mass="7785">MLNEIKSRLSSLKGKKITICVDIGRNKSEVYEGCIMDTYKNIWTFKTDTDIKSFCYSDILINNVVISS</sequence>
<organism evidence="1 2">
    <name type="scientific">Candidatus Aphodocola excrementigallinarum</name>
    <dbReference type="NCBI Taxonomy" id="2840670"/>
    <lineage>
        <taxon>Bacteria</taxon>
        <taxon>Bacillati</taxon>
        <taxon>Bacillota</taxon>
        <taxon>Bacilli</taxon>
        <taxon>Candidatus Aphodocola</taxon>
    </lineage>
</organism>
<protein>
    <submittedName>
        <fullName evidence="1">Veg family protein</fullName>
    </submittedName>
</protein>
<evidence type="ECO:0000313" key="2">
    <source>
        <dbReference type="Proteomes" id="UP000824074"/>
    </source>
</evidence>
<dbReference type="Pfam" id="PF06257">
    <property type="entry name" value="VEG"/>
    <property type="match status" value="1"/>
</dbReference>
<dbReference type="Proteomes" id="UP000824074">
    <property type="component" value="Unassembled WGS sequence"/>
</dbReference>
<reference evidence="1" key="1">
    <citation type="submission" date="2020-10" db="EMBL/GenBank/DDBJ databases">
        <authorList>
            <person name="Gilroy R."/>
        </authorList>
    </citation>
    <scope>NUCLEOTIDE SEQUENCE</scope>
    <source>
        <strain evidence="1">CHK193-30670</strain>
    </source>
</reference>
<dbReference type="InterPro" id="IPR009366">
    <property type="entry name" value="Protein_Veg"/>
</dbReference>
<proteinExistence type="predicted"/>
<comment type="caution">
    <text evidence="1">The sequence shown here is derived from an EMBL/GenBank/DDBJ whole genome shotgun (WGS) entry which is preliminary data.</text>
</comment>
<name>A0A9D1LI07_9FIRM</name>
<reference evidence="1" key="2">
    <citation type="journal article" date="2021" name="PeerJ">
        <title>Extensive microbial diversity within the chicken gut microbiome revealed by metagenomics and culture.</title>
        <authorList>
            <person name="Gilroy R."/>
            <person name="Ravi A."/>
            <person name="Getino M."/>
            <person name="Pursley I."/>
            <person name="Horton D.L."/>
            <person name="Alikhan N.F."/>
            <person name="Baker D."/>
            <person name="Gharbi K."/>
            <person name="Hall N."/>
            <person name="Watson M."/>
            <person name="Adriaenssens E.M."/>
            <person name="Foster-Nyarko E."/>
            <person name="Jarju S."/>
            <person name="Secka A."/>
            <person name="Antonio M."/>
            <person name="Oren A."/>
            <person name="Chaudhuri R.R."/>
            <person name="La Ragione R."/>
            <person name="Hildebrand F."/>
            <person name="Pallen M.J."/>
        </authorList>
    </citation>
    <scope>NUCLEOTIDE SEQUENCE</scope>
    <source>
        <strain evidence="1">CHK193-30670</strain>
    </source>
</reference>
<dbReference type="Gene3D" id="2.30.30.100">
    <property type="match status" value="1"/>
</dbReference>
<dbReference type="EMBL" id="DVMT01000043">
    <property type="protein sequence ID" value="HIU40509.1"/>
    <property type="molecule type" value="Genomic_DNA"/>
</dbReference>
<accession>A0A9D1LI07</accession>